<dbReference type="InterPro" id="IPR001828">
    <property type="entry name" value="ANF_lig-bd_rcpt"/>
</dbReference>
<accession>A0AAE0Y539</accession>
<evidence type="ECO:0000256" key="1">
    <source>
        <dbReference type="ARBA" id="ARBA00004370"/>
    </source>
</evidence>
<keyword evidence="8" id="KW-1185">Reference proteome</keyword>
<evidence type="ECO:0000256" key="4">
    <source>
        <dbReference type="ARBA" id="ARBA00023136"/>
    </source>
</evidence>
<organism evidence="7 8">
    <name type="scientific">Elysia crispata</name>
    <name type="common">lettuce slug</name>
    <dbReference type="NCBI Taxonomy" id="231223"/>
    <lineage>
        <taxon>Eukaryota</taxon>
        <taxon>Metazoa</taxon>
        <taxon>Spiralia</taxon>
        <taxon>Lophotrochozoa</taxon>
        <taxon>Mollusca</taxon>
        <taxon>Gastropoda</taxon>
        <taxon>Heterobranchia</taxon>
        <taxon>Euthyneura</taxon>
        <taxon>Panpulmonata</taxon>
        <taxon>Sacoglossa</taxon>
        <taxon>Placobranchoidea</taxon>
        <taxon>Plakobranchidae</taxon>
        <taxon>Elysia</taxon>
    </lineage>
</organism>
<dbReference type="GO" id="GO:0016020">
    <property type="term" value="C:membrane"/>
    <property type="evidence" value="ECO:0007669"/>
    <property type="project" value="UniProtKB-SubCell"/>
</dbReference>
<comment type="subcellular location">
    <subcellularLocation>
        <location evidence="1">Membrane</location>
    </subcellularLocation>
</comment>
<dbReference type="Gene3D" id="3.40.50.2300">
    <property type="match status" value="1"/>
</dbReference>
<evidence type="ECO:0000256" key="2">
    <source>
        <dbReference type="ARBA" id="ARBA00022692"/>
    </source>
</evidence>
<dbReference type="Proteomes" id="UP001283361">
    <property type="component" value="Unassembled WGS sequence"/>
</dbReference>
<feature type="compositionally biased region" description="Basic and acidic residues" evidence="5">
    <location>
        <begin position="9"/>
        <end position="25"/>
    </location>
</feature>
<dbReference type="EMBL" id="JAWDGP010006910">
    <property type="protein sequence ID" value="KAK3733149.1"/>
    <property type="molecule type" value="Genomic_DNA"/>
</dbReference>
<keyword evidence="3" id="KW-1133">Transmembrane helix</keyword>
<evidence type="ECO:0000256" key="5">
    <source>
        <dbReference type="SAM" id="MobiDB-lite"/>
    </source>
</evidence>
<dbReference type="InterPro" id="IPR028082">
    <property type="entry name" value="Peripla_BP_I"/>
</dbReference>
<evidence type="ECO:0000313" key="7">
    <source>
        <dbReference type="EMBL" id="KAK3733149.1"/>
    </source>
</evidence>
<feature type="region of interest" description="Disordered" evidence="5">
    <location>
        <begin position="1"/>
        <end position="25"/>
    </location>
</feature>
<keyword evidence="2" id="KW-0812">Transmembrane</keyword>
<comment type="caution">
    <text evidence="7">The sequence shown here is derived from an EMBL/GenBank/DDBJ whole genome shotgun (WGS) entry which is preliminary data.</text>
</comment>
<dbReference type="AlphaFoldDB" id="A0AAE0Y539"/>
<evidence type="ECO:0000313" key="8">
    <source>
        <dbReference type="Proteomes" id="UP001283361"/>
    </source>
</evidence>
<sequence length="163" mass="18146">MNDTMTHYQRIEETGRKDKDKIDETKREFAPSSLVSCSAINDFRRDDSNPSHALYQPQTGGHSEAIKLTRASADLRMRTSKLIVLCASPNTVREIMIKAHELNFDNGEYVFFNIDLFASTNRVPGGSGVDILSALSVLTVQTIVNTCRRHSGEGVTRSTHAFV</sequence>
<name>A0AAE0Y539_9GAST</name>
<reference evidence="7" key="1">
    <citation type="journal article" date="2023" name="G3 (Bethesda)">
        <title>A reference genome for the long-term kleptoplast-retaining sea slug Elysia crispata morphotype clarki.</title>
        <authorList>
            <person name="Eastman K.E."/>
            <person name="Pendleton A.L."/>
            <person name="Shaikh M.A."/>
            <person name="Suttiyut T."/>
            <person name="Ogas R."/>
            <person name="Tomko P."/>
            <person name="Gavelis G."/>
            <person name="Widhalm J.R."/>
            <person name="Wisecaver J.H."/>
        </authorList>
    </citation>
    <scope>NUCLEOTIDE SEQUENCE</scope>
    <source>
        <strain evidence="7">ECLA1</strain>
    </source>
</reference>
<evidence type="ECO:0000259" key="6">
    <source>
        <dbReference type="Pfam" id="PF01094"/>
    </source>
</evidence>
<feature type="domain" description="Receptor ligand binding region" evidence="6">
    <location>
        <begin position="72"/>
        <end position="120"/>
    </location>
</feature>
<proteinExistence type="predicted"/>
<dbReference type="SUPFAM" id="SSF53822">
    <property type="entry name" value="Periplasmic binding protein-like I"/>
    <property type="match status" value="1"/>
</dbReference>
<protein>
    <recommendedName>
        <fullName evidence="6">Receptor ligand binding region domain-containing protein</fullName>
    </recommendedName>
</protein>
<evidence type="ECO:0000256" key="3">
    <source>
        <dbReference type="ARBA" id="ARBA00022989"/>
    </source>
</evidence>
<keyword evidence="4" id="KW-0472">Membrane</keyword>
<gene>
    <name evidence="7" type="ORF">RRG08_046073</name>
</gene>
<dbReference type="Pfam" id="PF01094">
    <property type="entry name" value="ANF_receptor"/>
    <property type="match status" value="1"/>
</dbReference>